<dbReference type="CDD" id="cd16017">
    <property type="entry name" value="LptA"/>
    <property type="match status" value="1"/>
</dbReference>
<organism evidence="11 12">
    <name type="scientific">Paraglaciecola chathamensis</name>
    <dbReference type="NCBI Taxonomy" id="368405"/>
    <lineage>
        <taxon>Bacteria</taxon>
        <taxon>Pseudomonadati</taxon>
        <taxon>Pseudomonadota</taxon>
        <taxon>Gammaproteobacteria</taxon>
        <taxon>Alteromonadales</taxon>
        <taxon>Alteromonadaceae</taxon>
        <taxon>Paraglaciecola</taxon>
    </lineage>
</organism>
<dbReference type="RefSeq" id="WP_191866203.1">
    <property type="nucleotide sequence ID" value="NZ_BMZC01000006.1"/>
</dbReference>
<evidence type="ECO:0000256" key="3">
    <source>
        <dbReference type="ARBA" id="ARBA00022519"/>
    </source>
</evidence>
<accession>A0A8H9IDG5</accession>
<comment type="subcellular location">
    <subcellularLocation>
        <location evidence="1">Cell inner membrane</location>
        <topology evidence="1">Multi-pass membrane protein</topology>
    </subcellularLocation>
</comment>
<dbReference type="EMBL" id="BMZC01000006">
    <property type="protein sequence ID" value="GGZ65924.1"/>
    <property type="molecule type" value="Genomic_DNA"/>
</dbReference>
<evidence type="ECO:0000259" key="9">
    <source>
        <dbReference type="Pfam" id="PF00884"/>
    </source>
</evidence>
<dbReference type="SUPFAM" id="SSF53649">
    <property type="entry name" value="Alkaline phosphatase-like"/>
    <property type="match status" value="1"/>
</dbReference>
<feature type="transmembrane region" description="Helical" evidence="8">
    <location>
        <begin position="119"/>
        <end position="140"/>
    </location>
</feature>
<dbReference type="GO" id="GO:0016776">
    <property type="term" value="F:phosphotransferase activity, phosphate group as acceptor"/>
    <property type="evidence" value="ECO:0007669"/>
    <property type="project" value="TreeGrafter"/>
</dbReference>
<dbReference type="PANTHER" id="PTHR30443">
    <property type="entry name" value="INNER MEMBRANE PROTEIN"/>
    <property type="match status" value="1"/>
</dbReference>
<dbReference type="InterPro" id="IPR012549">
    <property type="entry name" value="EptA-like_N"/>
</dbReference>
<feature type="transmembrane region" description="Helical" evidence="8">
    <location>
        <begin position="45"/>
        <end position="72"/>
    </location>
</feature>
<dbReference type="Pfam" id="PF00884">
    <property type="entry name" value="Sulfatase"/>
    <property type="match status" value="1"/>
</dbReference>
<proteinExistence type="predicted"/>
<evidence type="ECO:0000256" key="7">
    <source>
        <dbReference type="ARBA" id="ARBA00023136"/>
    </source>
</evidence>
<dbReference type="InterPro" id="IPR058130">
    <property type="entry name" value="PEA_transf_C"/>
</dbReference>
<evidence type="ECO:0000256" key="4">
    <source>
        <dbReference type="ARBA" id="ARBA00022679"/>
    </source>
</evidence>
<gene>
    <name evidence="11" type="ORF">GCM10011274_25390</name>
</gene>
<dbReference type="GO" id="GO:0005886">
    <property type="term" value="C:plasma membrane"/>
    <property type="evidence" value="ECO:0007669"/>
    <property type="project" value="UniProtKB-SubCell"/>
</dbReference>
<evidence type="ECO:0000313" key="11">
    <source>
        <dbReference type="EMBL" id="GGZ65924.1"/>
    </source>
</evidence>
<keyword evidence="2" id="KW-1003">Cell membrane</keyword>
<dbReference type="Proteomes" id="UP000622604">
    <property type="component" value="Unassembled WGS sequence"/>
</dbReference>
<dbReference type="GO" id="GO:0009244">
    <property type="term" value="P:lipopolysaccharide core region biosynthetic process"/>
    <property type="evidence" value="ECO:0007669"/>
    <property type="project" value="TreeGrafter"/>
</dbReference>
<keyword evidence="6 8" id="KW-1133">Transmembrane helix</keyword>
<dbReference type="InterPro" id="IPR017850">
    <property type="entry name" value="Alkaline_phosphatase_core_sf"/>
</dbReference>
<keyword evidence="4 11" id="KW-0808">Transferase</keyword>
<name>A0A8H9IDG5_9ALTE</name>
<evidence type="ECO:0000259" key="10">
    <source>
        <dbReference type="Pfam" id="PF08019"/>
    </source>
</evidence>
<dbReference type="PANTHER" id="PTHR30443:SF0">
    <property type="entry name" value="PHOSPHOETHANOLAMINE TRANSFERASE EPTA"/>
    <property type="match status" value="1"/>
</dbReference>
<keyword evidence="5 8" id="KW-0812">Transmembrane</keyword>
<dbReference type="Pfam" id="PF08019">
    <property type="entry name" value="EptA_B_N"/>
    <property type="match status" value="1"/>
</dbReference>
<evidence type="ECO:0000256" key="1">
    <source>
        <dbReference type="ARBA" id="ARBA00004429"/>
    </source>
</evidence>
<evidence type="ECO:0000256" key="2">
    <source>
        <dbReference type="ARBA" id="ARBA00022475"/>
    </source>
</evidence>
<evidence type="ECO:0000313" key="12">
    <source>
        <dbReference type="Proteomes" id="UP000622604"/>
    </source>
</evidence>
<dbReference type="InterPro" id="IPR040423">
    <property type="entry name" value="PEA_transferase"/>
</dbReference>
<comment type="caution">
    <text evidence="11">The sequence shown here is derived from an EMBL/GenBank/DDBJ whole genome shotgun (WGS) entry which is preliminary data.</text>
</comment>
<evidence type="ECO:0000256" key="5">
    <source>
        <dbReference type="ARBA" id="ARBA00022692"/>
    </source>
</evidence>
<dbReference type="InterPro" id="IPR000917">
    <property type="entry name" value="Sulfatase_N"/>
</dbReference>
<keyword evidence="7 8" id="KW-0472">Membrane</keyword>
<evidence type="ECO:0000256" key="6">
    <source>
        <dbReference type="ARBA" id="ARBA00022989"/>
    </source>
</evidence>
<feature type="transmembrane region" description="Helical" evidence="8">
    <location>
        <begin position="16"/>
        <end position="33"/>
    </location>
</feature>
<keyword evidence="3" id="KW-0997">Cell inner membrane</keyword>
<evidence type="ECO:0000256" key="8">
    <source>
        <dbReference type="SAM" id="Phobius"/>
    </source>
</evidence>
<reference evidence="11" key="1">
    <citation type="journal article" date="2014" name="Int. J. Syst. Evol. Microbiol.">
        <title>Complete genome sequence of Corynebacterium casei LMG S-19264T (=DSM 44701T), isolated from a smear-ripened cheese.</title>
        <authorList>
            <consortium name="US DOE Joint Genome Institute (JGI-PGF)"/>
            <person name="Walter F."/>
            <person name="Albersmeier A."/>
            <person name="Kalinowski J."/>
            <person name="Ruckert C."/>
        </authorList>
    </citation>
    <scope>NUCLEOTIDE SEQUENCE</scope>
    <source>
        <strain evidence="11">KCTC 32337</strain>
    </source>
</reference>
<dbReference type="AlphaFoldDB" id="A0A8H9IDG5"/>
<feature type="domain" description="Phosphoethanolamine transferase N-terminal" evidence="10">
    <location>
        <begin position="59"/>
        <end position="207"/>
    </location>
</feature>
<protein>
    <submittedName>
        <fullName evidence="11">Phosphoethanolamine transferase</fullName>
    </submittedName>
</protein>
<feature type="transmembrane region" description="Helical" evidence="8">
    <location>
        <begin position="79"/>
        <end position="99"/>
    </location>
</feature>
<feature type="domain" description="Sulfatase N-terminal" evidence="9">
    <location>
        <begin position="234"/>
        <end position="516"/>
    </location>
</feature>
<feature type="transmembrane region" description="Helical" evidence="8">
    <location>
        <begin position="152"/>
        <end position="174"/>
    </location>
</feature>
<sequence length="535" mass="60176">MNLGRTVNINPSSSQFVIYSSLIITLVFNYPFISKVYESVQPNTLWEWVFFVSIPILLTLINILFVSVFGAVFFPRITIAFTFLVCAFLFYASVVYGVIFDSSMLQNIVETNSGEALSYLNISFLLFFILLGMLPVFAVLNQEIKGGFTSRIKKLLLINLVALLGIILIAGLFYKSYAAVGRNNKGLIKHIIPYAFYDAGYKYLRDTYFYPPLPYRVLDKHPVINDFKPMPPRTLVVVVGETARADKFGSNGYFRNTTPNLQRLGAVSFNNVTSCGTATAVSVPCMFSRLPRKQYDTRIASSQDNVLDIIHRAGTAVTWIDNNSSCKGVCSRIDSIAFDPHRDPILCDGDFCLDEILVNQLNRTLKEYSSSNRVVILHMIGSHGPTYYRRYPENYGRYQPDCPRSDIQNCTAQTLNNTYDNTIAYTDYVLGKVIGLLANVPNSAMLYISDHGESLGEKGLYLHGFPYKLAPDEQTHVPMVYWDSNLGNTAYKRCVAKRVDNPYSQDNLYDTLLGLTAVNSVTYQANLDIFSPCKI</sequence>
<dbReference type="NCBIfam" id="NF028537">
    <property type="entry name" value="P_eth_NH2_trans"/>
    <property type="match status" value="1"/>
</dbReference>
<reference evidence="11" key="2">
    <citation type="submission" date="2020-09" db="EMBL/GenBank/DDBJ databases">
        <authorList>
            <person name="Sun Q."/>
            <person name="Kim S."/>
        </authorList>
    </citation>
    <scope>NUCLEOTIDE SEQUENCE</scope>
    <source>
        <strain evidence="11">KCTC 32337</strain>
    </source>
</reference>
<dbReference type="Gene3D" id="3.40.720.10">
    <property type="entry name" value="Alkaline Phosphatase, subunit A"/>
    <property type="match status" value="1"/>
</dbReference>